<evidence type="ECO:0000256" key="1">
    <source>
        <dbReference type="SAM" id="MobiDB-lite"/>
    </source>
</evidence>
<gene>
    <name evidence="2" type="ORF">GCM10010145_02080</name>
</gene>
<feature type="region of interest" description="Disordered" evidence="1">
    <location>
        <begin position="1"/>
        <end position="81"/>
    </location>
</feature>
<keyword evidence="3" id="KW-1185">Reference proteome</keyword>
<evidence type="ECO:0000313" key="3">
    <source>
        <dbReference type="Proteomes" id="UP000620156"/>
    </source>
</evidence>
<protein>
    <recommendedName>
        <fullName evidence="4">Sigma-like protein</fullName>
    </recommendedName>
</protein>
<dbReference type="Proteomes" id="UP000620156">
    <property type="component" value="Unassembled WGS sequence"/>
</dbReference>
<reference evidence="2" key="1">
    <citation type="journal article" date="2014" name="Int. J. Syst. Evol. Microbiol.">
        <title>Complete genome sequence of Corynebacterium casei LMG S-19264T (=DSM 44701T), isolated from a smear-ripened cheese.</title>
        <authorList>
            <consortium name="US DOE Joint Genome Institute (JGI-PGF)"/>
            <person name="Walter F."/>
            <person name="Albersmeier A."/>
            <person name="Kalinowski J."/>
            <person name="Ruckert C."/>
        </authorList>
    </citation>
    <scope>NUCLEOTIDE SEQUENCE</scope>
    <source>
        <strain evidence="2">JCM 3131</strain>
    </source>
</reference>
<name>A0A918B6A5_9ACTN</name>
<evidence type="ECO:0000313" key="2">
    <source>
        <dbReference type="EMBL" id="GGQ38359.1"/>
    </source>
</evidence>
<dbReference type="EMBL" id="BMQK01000001">
    <property type="protein sequence ID" value="GGQ38359.1"/>
    <property type="molecule type" value="Genomic_DNA"/>
</dbReference>
<evidence type="ECO:0008006" key="4">
    <source>
        <dbReference type="Google" id="ProtNLM"/>
    </source>
</evidence>
<comment type="caution">
    <text evidence="2">The sequence shown here is derived from an EMBL/GenBank/DDBJ whole genome shotgun (WGS) entry which is preliminary data.</text>
</comment>
<sequence length="81" mass="8278">MSENKNVDTAPLDESVMSTTPADGETFTTLDNVMPAPPKDGGTAKPQDNVMPSGPAAESVGPVETKDNVMPAPPALGLGNR</sequence>
<dbReference type="RefSeq" id="WP_229820769.1">
    <property type="nucleotide sequence ID" value="NZ_BMQK01000001.1"/>
</dbReference>
<accession>A0A918B6A5</accession>
<feature type="compositionally biased region" description="Polar residues" evidence="1">
    <location>
        <begin position="16"/>
        <end position="31"/>
    </location>
</feature>
<proteinExistence type="predicted"/>
<organism evidence="2 3">
    <name type="scientific">Streptomyces ruber</name>
    <dbReference type="NCBI Taxonomy" id="83378"/>
    <lineage>
        <taxon>Bacteria</taxon>
        <taxon>Bacillati</taxon>
        <taxon>Actinomycetota</taxon>
        <taxon>Actinomycetes</taxon>
        <taxon>Kitasatosporales</taxon>
        <taxon>Streptomycetaceae</taxon>
        <taxon>Streptomyces</taxon>
    </lineage>
</organism>
<dbReference type="AlphaFoldDB" id="A0A918B6A5"/>
<reference evidence="2" key="2">
    <citation type="submission" date="2020-09" db="EMBL/GenBank/DDBJ databases">
        <authorList>
            <person name="Sun Q."/>
            <person name="Ohkuma M."/>
        </authorList>
    </citation>
    <scope>NUCLEOTIDE SEQUENCE</scope>
    <source>
        <strain evidence="2">JCM 3131</strain>
    </source>
</reference>